<dbReference type="InterPro" id="IPR008599">
    <property type="entry name" value="Diacid_rec"/>
</dbReference>
<accession>A0A8J2VIF7</accession>
<feature type="domain" description="Putative sugar diacid recognition" evidence="2">
    <location>
        <begin position="3"/>
        <end position="136"/>
    </location>
</feature>
<dbReference type="Pfam" id="PF13556">
    <property type="entry name" value="HTH_30"/>
    <property type="match status" value="1"/>
</dbReference>
<proteinExistence type="inferred from homology"/>
<evidence type="ECO:0000313" key="6">
    <source>
        <dbReference type="Proteomes" id="UP000625210"/>
    </source>
</evidence>
<feature type="domain" description="CdaR GGDEF-like" evidence="4">
    <location>
        <begin position="144"/>
        <end position="290"/>
    </location>
</feature>
<evidence type="ECO:0000313" key="5">
    <source>
        <dbReference type="EMBL" id="GGE15731.1"/>
    </source>
</evidence>
<dbReference type="Pfam" id="PF05651">
    <property type="entry name" value="Diacid_rec"/>
    <property type="match status" value="1"/>
</dbReference>
<dbReference type="EMBL" id="BMHQ01000005">
    <property type="protein sequence ID" value="GGE15731.1"/>
    <property type="molecule type" value="Genomic_DNA"/>
</dbReference>
<evidence type="ECO:0000256" key="1">
    <source>
        <dbReference type="ARBA" id="ARBA00006754"/>
    </source>
</evidence>
<dbReference type="AlphaFoldDB" id="A0A8J2VIF7"/>
<feature type="domain" description="PucR C-terminal helix-turn-helix" evidence="3">
    <location>
        <begin position="342"/>
        <end position="399"/>
    </location>
</feature>
<protein>
    <submittedName>
        <fullName evidence="5">CdaR family transcriptional regulator</fullName>
    </submittedName>
</protein>
<dbReference type="PANTHER" id="PTHR33744">
    <property type="entry name" value="CARBOHYDRATE DIACID REGULATOR"/>
    <property type="match status" value="1"/>
</dbReference>
<dbReference type="Pfam" id="PF17853">
    <property type="entry name" value="GGDEF_2"/>
    <property type="match status" value="1"/>
</dbReference>
<evidence type="ECO:0000259" key="2">
    <source>
        <dbReference type="Pfam" id="PF05651"/>
    </source>
</evidence>
<dbReference type="Gene3D" id="1.10.10.2840">
    <property type="entry name" value="PucR C-terminal helix-turn-helix domain"/>
    <property type="match status" value="1"/>
</dbReference>
<organism evidence="5 6">
    <name type="scientific">Marinithermofilum abyssi</name>
    <dbReference type="NCBI Taxonomy" id="1571185"/>
    <lineage>
        <taxon>Bacteria</taxon>
        <taxon>Bacillati</taxon>
        <taxon>Bacillota</taxon>
        <taxon>Bacilli</taxon>
        <taxon>Bacillales</taxon>
        <taxon>Thermoactinomycetaceae</taxon>
        <taxon>Marinithermofilum</taxon>
    </lineage>
</organism>
<reference evidence="5" key="1">
    <citation type="journal article" date="2014" name="Int. J. Syst. Evol. Microbiol.">
        <title>Complete genome sequence of Corynebacterium casei LMG S-19264T (=DSM 44701T), isolated from a smear-ripened cheese.</title>
        <authorList>
            <consortium name="US DOE Joint Genome Institute (JGI-PGF)"/>
            <person name="Walter F."/>
            <person name="Albersmeier A."/>
            <person name="Kalinowski J."/>
            <person name="Ruckert C."/>
        </authorList>
    </citation>
    <scope>NUCLEOTIDE SEQUENCE</scope>
    <source>
        <strain evidence="5">CGMCC 1.15179</strain>
    </source>
</reference>
<reference evidence="5" key="2">
    <citation type="submission" date="2020-09" db="EMBL/GenBank/DDBJ databases">
        <authorList>
            <person name="Sun Q."/>
            <person name="Zhou Y."/>
        </authorList>
    </citation>
    <scope>NUCLEOTIDE SEQUENCE</scope>
    <source>
        <strain evidence="5">CGMCC 1.15179</strain>
    </source>
</reference>
<evidence type="ECO:0000259" key="4">
    <source>
        <dbReference type="Pfam" id="PF17853"/>
    </source>
</evidence>
<comment type="caution">
    <text evidence="5">The sequence shown here is derived from an EMBL/GenBank/DDBJ whole genome shotgun (WGS) entry which is preliminary data.</text>
</comment>
<name>A0A8J2VIF7_9BACL</name>
<comment type="similarity">
    <text evidence="1">Belongs to the CdaR family.</text>
</comment>
<dbReference type="Proteomes" id="UP000625210">
    <property type="component" value="Unassembled WGS sequence"/>
</dbReference>
<dbReference type="InterPro" id="IPR025736">
    <property type="entry name" value="PucR_C-HTH_dom"/>
</dbReference>
<dbReference type="InterPro" id="IPR041522">
    <property type="entry name" value="CdaR_GGDEF"/>
</dbReference>
<dbReference type="InterPro" id="IPR042070">
    <property type="entry name" value="PucR_C-HTH_sf"/>
</dbReference>
<dbReference type="PANTHER" id="PTHR33744:SF15">
    <property type="entry name" value="CARBOHYDRATE DIACID REGULATOR"/>
    <property type="match status" value="1"/>
</dbReference>
<keyword evidence="6" id="KW-1185">Reference proteome</keyword>
<dbReference type="InterPro" id="IPR051448">
    <property type="entry name" value="CdaR-like_regulators"/>
</dbReference>
<gene>
    <name evidence="5" type="primary">sdaR</name>
    <name evidence="5" type="ORF">GCM10011571_16730</name>
</gene>
<sequence>MQLTYEIAQKMVERTIPILQCNINIMDQNGVIIGTGETERLNTVHKGARKVIATGKSVEVTPRDSEEWPGVKPGVNLPIVWNDQIIGVVGITGDPAEIRPFGEIVKMAVEMMVQQTVLQQQVHLESQARQHLIQDLISGKFGRSMDMFVARGWNLQIDLTRSRIAMVVDIRNFSNHTYTDLKKFNDQLAGELQVQQTKTKIMKKIEEVVGDPLVHLVSFAGGGHFVVLYALDRDQPTKRQKAVLNRLGQRIEQVISSQFGLNVQIGVGNCYNELAEISSSYREAVRAVKVGRRYLPKRLIYHYDELGLGLLIDSIDPKLRKEYTKRNLQPLFNADRKTFGKLWKTMQVYMDKGLNVTQAANALQIRRNTLLARLEKIAHLTGLNPRNIDDLFLLKLSMLLHQYEEDEFSSSGG</sequence>
<dbReference type="RefSeq" id="WP_188647439.1">
    <property type="nucleotide sequence ID" value="NZ_BMHQ01000005.1"/>
</dbReference>
<evidence type="ECO:0000259" key="3">
    <source>
        <dbReference type="Pfam" id="PF13556"/>
    </source>
</evidence>